<dbReference type="HOGENOM" id="CLU_038515_0_0_1"/>
<dbReference type="PANTHER" id="PTHR13556">
    <property type="entry name" value="TRANSCRIPTIONAL ADAPTER 3-RELATED"/>
    <property type="match status" value="1"/>
</dbReference>
<dbReference type="PANTHER" id="PTHR13556:SF2">
    <property type="entry name" value="TRANSCRIPTIONAL ADAPTER 3"/>
    <property type="match status" value="1"/>
</dbReference>
<evidence type="ECO:0000313" key="8">
    <source>
        <dbReference type="EnsemblMetazoa" id="PHUM252230-PA"/>
    </source>
</evidence>
<feature type="region of interest" description="Disordered" evidence="6">
    <location>
        <begin position="1"/>
        <end position="41"/>
    </location>
</feature>
<dbReference type="CTD" id="8235064"/>
<dbReference type="OMA" id="TPNKFWA"/>
<dbReference type="InterPro" id="IPR019340">
    <property type="entry name" value="Histone_AcTrfase_su3"/>
</dbReference>
<proteinExistence type="inferred from homology"/>
<keyword evidence="9" id="KW-1185">Reference proteome</keyword>
<dbReference type="VEuPathDB" id="VectorBase:PHUM252230"/>
<organism>
    <name type="scientific">Pediculus humanus subsp. corporis</name>
    <name type="common">Body louse</name>
    <dbReference type="NCBI Taxonomy" id="121224"/>
    <lineage>
        <taxon>Eukaryota</taxon>
        <taxon>Metazoa</taxon>
        <taxon>Ecdysozoa</taxon>
        <taxon>Arthropoda</taxon>
        <taxon>Hexapoda</taxon>
        <taxon>Insecta</taxon>
        <taxon>Pterygota</taxon>
        <taxon>Neoptera</taxon>
        <taxon>Paraneoptera</taxon>
        <taxon>Psocodea</taxon>
        <taxon>Troctomorpha</taxon>
        <taxon>Phthiraptera</taxon>
        <taxon>Anoplura</taxon>
        <taxon>Pediculidae</taxon>
        <taxon>Pediculus</taxon>
    </lineage>
</organism>
<dbReference type="eggNOG" id="KOG4191">
    <property type="taxonomic scope" value="Eukaryota"/>
</dbReference>
<dbReference type="InParanoid" id="E0VJW6"/>
<reference evidence="7" key="2">
    <citation type="submission" date="2007-04" db="EMBL/GenBank/DDBJ databases">
        <title>The genome of the human body louse.</title>
        <authorList>
            <consortium name="The Human Body Louse Genome Consortium"/>
            <person name="Kirkness E."/>
            <person name="Walenz B."/>
            <person name="Hass B."/>
            <person name="Bruggner R."/>
            <person name="Strausberg R."/>
        </authorList>
    </citation>
    <scope>NUCLEOTIDE SEQUENCE</scope>
    <source>
        <strain evidence="7">USDA</strain>
    </source>
</reference>
<comment type="subcellular location">
    <subcellularLocation>
        <location evidence="1">Nucleus</location>
    </subcellularLocation>
</comment>
<comment type="similarity">
    <text evidence="2">Belongs to the NGG1 family.</text>
</comment>
<keyword evidence="3" id="KW-0805">Transcription regulation</keyword>
<evidence type="ECO:0000256" key="6">
    <source>
        <dbReference type="SAM" id="MobiDB-lite"/>
    </source>
</evidence>
<evidence type="ECO:0000256" key="4">
    <source>
        <dbReference type="ARBA" id="ARBA00023163"/>
    </source>
</evidence>
<reference evidence="8" key="3">
    <citation type="submission" date="2021-02" db="UniProtKB">
        <authorList>
            <consortium name="EnsemblMetazoa"/>
        </authorList>
    </citation>
    <scope>IDENTIFICATION</scope>
    <source>
        <strain evidence="8">USDA</strain>
    </source>
</reference>
<dbReference type="EMBL" id="DS235231">
    <property type="protein sequence ID" value="EEB13672.1"/>
    <property type="molecule type" value="Genomic_DNA"/>
</dbReference>
<keyword evidence="4" id="KW-0804">Transcription</keyword>
<feature type="compositionally biased region" description="Gly residues" evidence="6">
    <location>
        <begin position="134"/>
        <end position="156"/>
    </location>
</feature>
<feature type="compositionally biased region" description="Basic and acidic residues" evidence="6">
    <location>
        <begin position="29"/>
        <end position="41"/>
    </location>
</feature>
<name>E0VJW6_PEDHC</name>
<accession>E0VJW6</accession>
<feature type="compositionally biased region" description="Basic residues" evidence="6">
    <location>
        <begin position="1"/>
        <end position="15"/>
    </location>
</feature>
<evidence type="ECO:0000256" key="1">
    <source>
        <dbReference type="ARBA" id="ARBA00004123"/>
    </source>
</evidence>
<dbReference type="EnsemblMetazoa" id="PHUM252230-RA">
    <property type="protein sequence ID" value="PHUM252230-PA"/>
    <property type="gene ID" value="PHUM252230"/>
</dbReference>
<dbReference type="GO" id="GO:0003713">
    <property type="term" value="F:transcription coactivator activity"/>
    <property type="evidence" value="ECO:0007669"/>
    <property type="project" value="TreeGrafter"/>
</dbReference>
<dbReference type="RefSeq" id="XP_002426410.1">
    <property type="nucleotide sequence ID" value="XM_002426365.1"/>
</dbReference>
<dbReference type="OrthoDB" id="1232at2759"/>
<evidence type="ECO:0008006" key="10">
    <source>
        <dbReference type="Google" id="ProtNLM"/>
    </source>
</evidence>
<dbReference type="GO" id="GO:0006357">
    <property type="term" value="P:regulation of transcription by RNA polymerase II"/>
    <property type="evidence" value="ECO:0007669"/>
    <property type="project" value="TreeGrafter"/>
</dbReference>
<evidence type="ECO:0000256" key="2">
    <source>
        <dbReference type="ARBA" id="ARBA00005330"/>
    </source>
</evidence>
<reference evidence="7" key="1">
    <citation type="submission" date="2007-04" db="EMBL/GenBank/DDBJ databases">
        <title>Annotation of Pediculus humanus corporis strain USDA.</title>
        <authorList>
            <person name="Kirkness E."/>
            <person name="Hannick L."/>
            <person name="Hass B."/>
            <person name="Bruggner R."/>
            <person name="Lawson D."/>
            <person name="Bidwell S."/>
            <person name="Joardar V."/>
            <person name="Caler E."/>
            <person name="Walenz B."/>
            <person name="Inman J."/>
            <person name="Schobel S."/>
            <person name="Galinsky K."/>
            <person name="Amedeo P."/>
            <person name="Strausberg R."/>
        </authorList>
    </citation>
    <scope>NUCLEOTIDE SEQUENCE</scope>
    <source>
        <strain evidence="7">USDA</strain>
    </source>
</reference>
<evidence type="ECO:0000256" key="5">
    <source>
        <dbReference type="ARBA" id="ARBA00023242"/>
    </source>
</evidence>
<dbReference type="GeneID" id="8235064"/>
<dbReference type="GO" id="GO:0000124">
    <property type="term" value="C:SAGA complex"/>
    <property type="evidence" value="ECO:0007669"/>
    <property type="project" value="TreeGrafter"/>
</dbReference>
<dbReference type="KEGG" id="phu:Phum_PHUM252230"/>
<feature type="region of interest" description="Disordered" evidence="6">
    <location>
        <begin position="121"/>
        <end position="169"/>
    </location>
</feature>
<evidence type="ECO:0000313" key="7">
    <source>
        <dbReference type="EMBL" id="EEB13672.1"/>
    </source>
</evidence>
<dbReference type="GO" id="GO:0005634">
    <property type="term" value="C:nucleus"/>
    <property type="evidence" value="ECO:0007669"/>
    <property type="project" value="UniProtKB-SubCell"/>
</dbReference>
<dbReference type="AlphaFoldDB" id="E0VJW6"/>
<gene>
    <name evidence="8" type="primary">8235064</name>
    <name evidence="7" type="ORF">Phum_PHUM252230</name>
</gene>
<feature type="compositionally biased region" description="Basic and acidic residues" evidence="6">
    <location>
        <begin position="200"/>
        <end position="211"/>
    </location>
</feature>
<dbReference type="STRING" id="121224.E0VJW6"/>
<evidence type="ECO:0000313" key="9">
    <source>
        <dbReference type="Proteomes" id="UP000009046"/>
    </source>
</evidence>
<dbReference type="Pfam" id="PF10198">
    <property type="entry name" value="Ada3"/>
    <property type="match status" value="1"/>
</dbReference>
<feature type="region of interest" description="Disordered" evidence="6">
    <location>
        <begin position="185"/>
        <end position="211"/>
    </location>
</feature>
<sequence length="464" mass="51271">MLPGKGKHGFKRTGKGGKDVGKVTAGTSKSKESPASKVKNNKDLDLIDDKDGVISSLPLFRLADNSRMLPRYTAVLARSEEDGVGMEDLDTLQLELEALLSCVAVRNRVIREEIKLLESAEEKRDKKSKTTVYGGSGSGSGSGSGTGTGSGGGGIKRGASTRSDDSRPIKILKENLKSDVTASSGKLNKVKCPSGASDVQSKDAPKPDAPKIVIHKNDTPNKFWASVEPYCAPISQEDLNYLEELIKTREKERNGDLMKIPPLGKHYCSRWADEDLGEEVKRKSEPPDKIGGTAGPLTQRLLSAFIEEKITTTPIQEMTPPEGGKGSKEVSTSRQTAIKNVQSLSFERRVRKELREQGILDGDEAPKEQADDELLLEIKRVQGELQVISQHNLQQLKHLHTLAMAQMQRQELKRKIKGIDTELLNIFASKQKKKHFTKKEKDQAWRFIKERESHLKQLYAINGN</sequence>
<dbReference type="EMBL" id="AAZO01002923">
    <property type="status" value="NOT_ANNOTATED_CDS"/>
    <property type="molecule type" value="Genomic_DNA"/>
</dbReference>
<keyword evidence="5" id="KW-0539">Nucleus</keyword>
<dbReference type="FunCoup" id="E0VJW6">
    <property type="interactions" value="1652"/>
</dbReference>
<evidence type="ECO:0000256" key="3">
    <source>
        <dbReference type="ARBA" id="ARBA00023015"/>
    </source>
</evidence>
<dbReference type="Proteomes" id="UP000009046">
    <property type="component" value="Unassembled WGS sequence"/>
</dbReference>
<protein>
    <recommendedName>
        <fullName evidence="10">Transcriptional adapter 3</fullName>
    </recommendedName>
</protein>